<dbReference type="STRING" id="51670.SAMN04488557_1033"/>
<keyword evidence="5" id="KW-0627">Porphyrin biosynthesis</keyword>
<dbReference type="Gene3D" id="3.40.1010.10">
    <property type="entry name" value="Cobalt-precorrin-4 Transmethylase, Domain 1"/>
    <property type="match status" value="1"/>
</dbReference>
<dbReference type="AlphaFoldDB" id="A0A1I7N1M0"/>
<organism evidence="8 9">
    <name type="scientific">Hyphomicrobium facile</name>
    <dbReference type="NCBI Taxonomy" id="51670"/>
    <lineage>
        <taxon>Bacteria</taxon>
        <taxon>Pseudomonadati</taxon>
        <taxon>Pseudomonadota</taxon>
        <taxon>Alphaproteobacteria</taxon>
        <taxon>Hyphomicrobiales</taxon>
        <taxon>Hyphomicrobiaceae</taxon>
        <taxon>Hyphomicrobium</taxon>
    </lineage>
</organism>
<dbReference type="GO" id="GO:0043115">
    <property type="term" value="F:precorrin-2 dehydrogenase activity"/>
    <property type="evidence" value="ECO:0007669"/>
    <property type="project" value="UniProtKB-EC"/>
</dbReference>
<dbReference type="SUPFAM" id="SSF53790">
    <property type="entry name" value="Tetrapyrrole methylase"/>
    <property type="match status" value="1"/>
</dbReference>
<dbReference type="OrthoDB" id="9815856at2"/>
<dbReference type="PANTHER" id="PTHR35330:SF1">
    <property type="entry name" value="SIROHEME BIOSYNTHESIS PROTEIN MET8"/>
    <property type="match status" value="1"/>
</dbReference>
<dbReference type="GO" id="GO:0008168">
    <property type="term" value="F:methyltransferase activity"/>
    <property type="evidence" value="ECO:0007669"/>
    <property type="project" value="UniProtKB-KW"/>
</dbReference>
<protein>
    <recommendedName>
        <fullName evidence="2">precorrin-2 dehydrogenase</fullName>
        <ecNumber evidence="2">1.3.1.76</ecNumber>
    </recommendedName>
</protein>
<gene>
    <name evidence="8" type="ORF">SAMN04488557_1033</name>
</gene>
<dbReference type="InterPro" id="IPR036291">
    <property type="entry name" value="NAD(P)-bd_dom_sf"/>
</dbReference>
<dbReference type="Gene3D" id="3.40.50.720">
    <property type="entry name" value="NAD(P)-binding Rossmann-like Domain"/>
    <property type="match status" value="1"/>
</dbReference>
<dbReference type="SUPFAM" id="SSF75615">
    <property type="entry name" value="Siroheme synthase middle domains-like"/>
    <property type="match status" value="1"/>
</dbReference>
<sequence>MQDERPSVSDPVAHRIAALAVLPVFFKLDGKRVVLAGGGEPSLWKAELLSAAGAHVEVFAESFAQGFRELAASPPNGRLVLKDRRWTPEDLRSAALAVGALGDDTEAAEFASAARAAGVPVNVVDRPAFCDFQFGAIVNRSPLVVGISTDGAAPVFGQAIRSLIEGLLPESFKSWAEAARTLRRDSDRFGDTMEKKRRFWQRFTDFAIRHADRGPTPADLDQLMGEVAVEDRGHPVVIIEIGPGGAEGLTLGAVRTLRGADHIFFDEDVPAAVTEFARREARRYPVGAGAQDAQAVVDDIVAASAQGGRVVRIRMRVALEAGREADEAGILRAAGLSVVVLPPGFAP</sequence>
<proteinExistence type="predicted"/>
<dbReference type="InterPro" id="IPR028161">
    <property type="entry name" value="Met8-like"/>
</dbReference>
<evidence type="ECO:0000256" key="3">
    <source>
        <dbReference type="ARBA" id="ARBA00023002"/>
    </source>
</evidence>
<dbReference type="EMBL" id="FPCH01000001">
    <property type="protein sequence ID" value="SFV28550.1"/>
    <property type="molecule type" value="Genomic_DNA"/>
</dbReference>
<evidence type="ECO:0000256" key="1">
    <source>
        <dbReference type="ARBA" id="ARBA00005010"/>
    </source>
</evidence>
<dbReference type="GO" id="GO:0032259">
    <property type="term" value="P:methylation"/>
    <property type="evidence" value="ECO:0007669"/>
    <property type="project" value="UniProtKB-KW"/>
</dbReference>
<evidence type="ECO:0000256" key="5">
    <source>
        <dbReference type="ARBA" id="ARBA00023244"/>
    </source>
</evidence>
<evidence type="ECO:0000313" key="9">
    <source>
        <dbReference type="Proteomes" id="UP000199423"/>
    </source>
</evidence>
<keyword evidence="9" id="KW-1185">Reference proteome</keyword>
<keyword evidence="4" id="KW-0520">NAD</keyword>
<dbReference type="UniPathway" id="UPA00262">
    <property type="reaction ID" value="UER00222"/>
</dbReference>
<accession>A0A1I7N1M0</accession>
<evidence type="ECO:0000313" key="8">
    <source>
        <dbReference type="EMBL" id="SFV28550.1"/>
    </source>
</evidence>
<evidence type="ECO:0000259" key="7">
    <source>
        <dbReference type="Pfam" id="PF00590"/>
    </source>
</evidence>
<name>A0A1I7N1M0_9HYPH</name>
<keyword evidence="8" id="KW-0808">Transferase</keyword>
<comment type="catalytic activity">
    <reaction evidence="6">
        <text>precorrin-2 + NAD(+) = sirohydrochlorin + NADH + 2 H(+)</text>
        <dbReference type="Rhea" id="RHEA:15613"/>
        <dbReference type="ChEBI" id="CHEBI:15378"/>
        <dbReference type="ChEBI" id="CHEBI:57540"/>
        <dbReference type="ChEBI" id="CHEBI:57945"/>
        <dbReference type="ChEBI" id="CHEBI:58351"/>
        <dbReference type="ChEBI" id="CHEBI:58827"/>
        <dbReference type="EC" id="1.3.1.76"/>
    </reaction>
</comment>
<dbReference type="PANTHER" id="PTHR35330">
    <property type="entry name" value="SIROHEME BIOSYNTHESIS PROTEIN MET8"/>
    <property type="match status" value="1"/>
</dbReference>
<dbReference type="Gene3D" id="3.30.160.110">
    <property type="entry name" value="Siroheme synthase, domain 2"/>
    <property type="match status" value="1"/>
</dbReference>
<evidence type="ECO:0000256" key="6">
    <source>
        <dbReference type="ARBA" id="ARBA00047561"/>
    </source>
</evidence>
<dbReference type="SUPFAM" id="SSF51735">
    <property type="entry name" value="NAD(P)-binding Rossmann-fold domains"/>
    <property type="match status" value="1"/>
</dbReference>
<keyword evidence="8" id="KW-0489">Methyltransferase</keyword>
<reference evidence="9" key="1">
    <citation type="submission" date="2016-10" db="EMBL/GenBank/DDBJ databases">
        <authorList>
            <person name="Varghese N."/>
            <person name="Submissions S."/>
        </authorList>
    </citation>
    <scope>NUCLEOTIDE SEQUENCE [LARGE SCALE GENOMIC DNA]</scope>
    <source>
        <strain evidence="9">DSM 1565</strain>
    </source>
</reference>
<dbReference type="NCBIfam" id="TIGR01470">
    <property type="entry name" value="cysG_Nterm"/>
    <property type="match status" value="1"/>
</dbReference>
<dbReference type="EC" id="1.3.1.76" evidence="2"/>
<evidence type="ECO:0000256" key="4">
    <source>
        <dbReference type="ARBA" id="ARBA00023027"/>
    </source>
</evidence>
<feature type="domain" description="Tetrapyrrole methylase" evidence="7">
    <location>
        <begin position="236"/>
        <end position="342"/>
    </location>
</feature>
<dbReference type="InterPro" id="IPR014777">
    <property type="entry name" value="4pyrrole_Mease_sub1"/>
</dbReference>
<dbReference type="InterPro" id="IPR035996">
    <property type="entry name" value="4pyrrol_Methylase_sf"/>
</dbReference>
<dbReference type="Pfam" id="PF00590">
    <property type="entry name" value="TP_methylase"/>
    <property type="match status" value="1"/>
</dbReference>
<dbReference type="InterPro" id="IPR000878">
    <property type="entry name" value="4pyrrol_Mease"/>
</dbReference>
<dbReference type="GO" id="GO:0019354">
    <property type="term" value="P:siroheme biosynthetic process"/>
    <property type="evidence" value="ECO:0007669"/>
    <property type="project" value="UniProtKB-UniPathway"/>
</dbReference>
<dbReference type="Pfam" id="PF13241">
    <property type="entry name" value="NAD_binding_7"/>
    <property type="match status" value="1"/>
</dbReference>
<comment type="pathway">
    <text evidence="1">Porphyrin-containing compound metabolism; siroheme biosynthesis; sirohydrochlorin from precorrin-2: step 1/1.</text>
</comment>
<keyword evidence="3" id="KW-0560">Oxidoreductase</keyword>
<dbReference type="GO" id="GO:0004325">
    <property type="term" value="F:ferrochelatase activity"/>
    <property type="evidence" value="ECO:0007669"/>
    <property type="project" value="InterPro"/>
</dbReference>
<evidence type="ECO:0000256" key="2">
    <source>
        <dbReference type="ARBA" id="ARBA00012400"/>
    </source>
</evidence>
<dbReference type="Proteomes" id="UP000199423">
    <property type="component" value="Unassembled WGS sequence"/>
</dbReference>
<dbReference type="InterPro" id="IPR006367">
    <property type="entry name" value="Sirohaem_synthase_N"/>
</dbReference>